<dbReference type="EMBL" id="DS113272">
    <property type="protein sequence ID" value="EAY14323.1"/>
    <property type="molecule type" value="Genomic_DNA"/>
</dbReference>
<organism evidence="1 2">
    <name type="scientific">Trichomonas vaginalis (strain ATCC PRA-98 / G3)</name>
    <dbReference type="NCBI Taxonomy" id="412133"/>
    <lineage>
        <taxon>Eukaryota</taxon>
        <taxon>Metamonada</taxon>
        <taxon>Parabasalia</taxon>
        <taxon>Trichomonadida</taxon>
        <taxon>Trichomonadidae</taxon>
        <taxon>Trichomonas</taxon>
    </lineage>
</organism>
<reference evidence="1" key="2">
    <citation type="journal article" date="2007" name="Science">
        <title>Draft genome sequence of the sexually transmitted pathogen Trichomonas vaginalis.</title>
        <authorList>
            <person name="Carlton J.M."/>
            <person name="Hirt R.P."/>
            <person name="Silva J.C."/>
            <person name="Delcher A.L."/>
            <person name="Schatz M."/>
            <person name="Zhao Q."/>
            <person name="Wortman J.R."/>
            <person name="Bidwell S.L."/>
            <person name="Alsmark U.C.M."/>
            <person name="Besteiro S."/>
            <person name="Sicheritz-Ponten T."/>
            <person name="Noel C.J."/>
            <person name="Dacks J.B."/>
            <person name="Foster P.G."/>
            <person name="Simillion C."/>
            <person name="Van de Peer Y."/>
            <person name="Miranda-Saavedra D."/>
            <person name="Barton G.J."/>
            <person name="Westrop G.D."/>
            <person name="Mueller S."/>
            <person name="Dessi D."/>
            <person name="Fiori P.L."/>
            <person name="Ren Q."/>
            <person name="Paulsen I."/>
            <person name="Zhang H."/>
            <person name="Bastida-Corcuera F.D."/>
            <person name="Simoes-Barbosa A."/>
            <person name="Brown M.T."/>
            <person name="Hayes R.D."/>
            <person name="Mukherjee M."/>
            <person name="Okumura C.Y."/>
            <person name="Schneider R."/>
            <person name="Smith A.J."/>
            <person name="Vanacova S."/>
            <person name="Villalvazo M."/>
            <person name="Haas B.J."/>
            <person name="Pertea M."/>
            <person name="Feldblyum T.V."/>
            <person name="Utterback T.R."/>
            <person name="Shu C.L."/>
            <person name="Osoegawa K."/>
            <person name="de Jong P.J."/>
            <person name="Hrdy I."/>
            <person name="Horvathova L."/>
            <person name="Zubacova Z."/>
            <person name="Dolezal P."/>
            <person name="Malik S.B."/>
            <person name="Logsdon J.M. Jr."/>
            <person name="Henze K."/>
            <person name="Gupta A."/>
            <person name="Wang C.C."/>
            <person name="Dunne R.L."/>
            <person name="Upcroft J.A."/>
            <person name="Upcroft P."/>
            <person name="White O."/>
            <person name="Salzberg S.L."/>
            <person name="Tang P."/>
            <person name="Chiu C.-H."/>
            <person name="Lee Y.-S."/>
            <person name="Embley T.M."/>
            <person name="Coombs G.H."/>
            <person name="Mottram J.C."/>
            <person name="Tachezy J."/>
            <person name="Fraser-Liggett C.M."/>
            <person name="Johnson P.J."/>
        </authorList>
    </citation>
    <scope>NUCLEOTIDE SEQUENCE [LARGE SCALE GENOMIC DNA]</scope>
    <source>
        <strain evidence="1">G3</strain>
    </source>
</reference>
<protein>
    <submittedName>
        <fullName evidence="1">Uncharacterized protein</fullName>
    </submittedName>
</protein>
<dbReference type="RefSeq" id="XP_001326546.1">
    <property type="nucleotide sequence ID" value="XM_001326511.1"/>
</dbReference>
<dbReference type="AlphaFoldDB" id="A2DZ47"/>
<sequence length="353" mass="41115">MISDGEESSNSEGVENKNLVNEISLMNIDQFLEPILTPELISKFINSDQLEILCFPRLTEWLWHTIMNHDKMIAMSPHIIFTLLQEMILTENIEIYDEIKKYSSNFPDYSLDFEPFLFFILESGISTPSITPYAISCCRKSLFYNTEVFDSKKIEISLIKLCLLVLSHFKKELPQQFIDYFNELLETTELPSVVLVTELSDLISNDLKPKCIQNYYNVYHNLDYHSPAGFLIHEWLSRKFIAKVISCEESLSSNDFINNFHLYIDKIKSICKNSQNQSINSAIIASLMIESYAVSLFSHNMYVQDIEKEKLNKFINLIITTFQFNWPGASQIDRHQEREIMKGISKHLLLIIE</sequence>
<dbReference type="VEuPathDB" id="TrichDB:TVAG_026440"/>
<accession>A2DZ47</accession>
<reference evidence="1" key="1">
    <citation type="submission" date="2006-10" db="EMBL/GenBank/DDBJ databases">
        <authorList>
            <person name="Amadeo P."/>
            <person name="Zhao Q."/>
            <person name="Wortman J."/>
            <person name="Fraser-Liggett C."/>
            <person name="Carlton J."/>
        </authorList>
    </citation>
    <scope>NUCLEOTIDE SEQUENCE</scope>
    <source>
        <strain evidence="1">G3</strain>
    </source>
</reference>
<evidence type="ECO:0000313" key="2">
    <source>
        <dbReference type="Proteomes" id="UP000001542"/>
    </source>
</evidence>
<dbReference type="VEuPathDB" id="TrichDB:TVAGG3_0504930"/>
<evidence type="ECO:0000313" key="1">
    <source>
        <dbReference type="EMBL" id="EAY14323.1"/>
    </source>
</evidence>
<keyword evidence="2" id="KW-1185">Reference proteome</keyword>
<gene>
    <name evidence="1" type="ORF">TVAG_026440</name>
</gene>
<dbReference type="Proteomes" id="UP000001542">
    <property type="component" value="Unassembled WGS sequence"/>
</dbReference>
<name>A2DZ47_TRIV3</name>
<proteinExistence type="predicted"/>
<dbReference type="InParanoid" id="A2DZ47"/>
<dbReference type="KEGG" id="tva:4772311"/>